<gene>
    <name evidence="11" type="ORF">SAMN04488526_0580</name>
</gene>
<keyword evidence="7 10" id="KW-0283">Flagellar rotation</keyword>
<accession>A0A1H7H452</accession>
<comment type="subcellular location">
    <subcellularLocation>
        <location evidence="10">Cell inner membrane</location>
    </subcellularLocation>
    <subcellularLocation>
        <location evidence="2">Cell membrane</location>
        <topology evidence="2">Single-pass membrane protein</topology>
    </subcellularLocation>
</comment>
<evidence type="ECO:0000313" key="11">
    <source>
        <dbReference type="EMBL" id="SEK44062.1"/>
    </source>
</evidence>
<keyword evidence="11" id="KW-0969">Cilium</keyword>
<dbReference type="Pfam" id="PF03748">
    <property type="entry name" value="FliL"/>
    <property type="match status" value="1"/>
</dbReference>
<evidence type="ECO:0000313" key="12">
    <source>
        <dbReference type="Proteomes" id="UP000199283"/>
    </source>
</evidence>
<protein>
    <recommendedName>
        <fullName evidence="10">Flagellar protein FliL</fullName>
    </recommendedName>
</protein>
<sequence length="170" mass="18225">MRDTDDSADKATGKPRRGMGKMGWIATLILVLALGGGGFYATFSGMVGGGQDMANPIPEQGEAGGYDTATSDAPSYLELDPLMVSVGGAGSVRQLRFRAYLQLDDLRTDVASLQPRILDIFATYLRAISVARLEDPTALLHLRAQLLRRVQLLTGPNAVSDLLIIDFVIT</sequence>
<keyword evidence="5 10" id="KW-0145">Chemotaxis</keyword>
<evidence type="ECO:0000256" key="2">
    <source>
        <dbReference type="ARBA" id="ARBA00004162"/>
    </source>
</evidence>
<evidence type="ECO:0000256" key="3">
    <source>
        <dbReference type="ARBA" id="ARBA00008281"/>
    </source>
</evidence>
<dbReference type="InterPro" id="IPR005503">
    <property type="entry name" value="FliL"/>
</dbReference>
<keyword evidence="9 10" id="KW-0472">Membrane</keyword>
<evidence type="ECO:0000256" key="1">
    <source>
        <dbReference type="ARBA" id="ARBA00002254"/>
    </source>
</evidence>
<evidence type="ECO:0000256" key="6">
    <source>
        <dbReference type="ARBA" id="ARBA00022692"/>
    </source>
</evidence>
<dbReference type="GO" id="GO:0006935">
    <property type="term" value="P:chemotaxis"/>
    <property type="evidence" value="ECO:0007669"/>
    <property type="project" value="UniProtKB-KW"/>
</dbReference>
<dbReference type="GO" id="GO:0005886">
    <property type="term" value="C:plasma membrane"/>
    <property type="evidence" value="ECO:0007669"/>
    <property type="project" value="UniProtKB-SubCell"/>
</dbReference>
<dbReference type="OrthoDB" id="7619358at2"/>
<reference evidence="11 12" key="1">
    <citation type="submission" date="2016-10" db="EMBL/GenBank/DDBJ databases">
        <authorList>
            <person name="de Groot N.N."/>
        </authorList>
    </citation>
    <scope>NUCLEOTIDE SEQUENCE [LARGE SCALE GENOMIC DNA]</scope>
    <source>
        <strain evidence="11 12">DSM 14858</strain>
    </source>
</reference>
<keyword evidence="12" id="KW-1185">Reference proteome</keyword>
<dbReference type="RefSeq" id="WP_092759583.1">
    <property type="nucleotide sequence ID" value="NZ_FNZQ01000001.1"/>
</dbReference>
<evidence type="ECO:0000256" key="9">
    <source>
        <dbReference type="ARBA" id="ARBA00023136"/>
    </source>
</evidence>
<keyword evidence="6 10" id="KW-0812">Transmembrane</keyword>
<dbReference type="GO" id="GO:0071973">
    <property type="term" value="P:bacterial-type flagellum-dependent cell motility"/>
    <property type="evidence" value="ECO:0007669"/>
    <property type="project" value="InterPro"/>
</dbReference>
<keyword evidence="10" id="KW-0997">Cell inner membrane</keyword>
<comment type="function">
    <text evidence="1 10">Controls the rotational direction of flagella during chemotaxis.</text>
</comment>
<dbReference type="STRING" id="188906.SAMN04488526_0580"/>
<keyword evidence="11" id="KW-0966">Cell projection</keyword>
<dbReference type="AlphaFoldDB" id="A0A1H7H452"/>
<evidence type="ECO:0000256" key="7">
    <source>
        <dbReference type="ARBA" id="ARBA00022779"/>
    </source>
</evidence>
<organism evidence="11 12">
    <name type="scientific">Jannaschia helgolandensis</name>
    <dbReference type="NCBI Taxonomy" id="188906"/>
    <lineage>
        <taxon>Bacteria</taxon>
        <taxon>Pseudomonadati</taxon>
        <taxon>Pseudomonadota</taxon>
        <taxon>Alphaproteobacteria</taxon>
        <taxon>Rhodobacterales</taxon>
        <taxon>Roseobacteraceae</taxon>
        <taxon>Jannaschia</taxon>
    </lineage>
</organism>
<name>A0A1H7H452_9RHOB</name>
<proteinExistence type="inferred from homology"/>
<comment type="similarity">
    <text evidence="3 10">Belongs to the FliL family.</text>
</comment>
<dbReference type="GO" id="GO:0009425">
    <property type="term" value="C:bacterial-type flagellum basal body"/>
    <property type="evidence" value="ECO:0007669"/>
    <property type="project" value="InterPro"/>
</dbReference>
<evidence type="ECO:0000256" key="5">
    <source>
        <dbReference type="ARBA" id="ARBA00022500"/>
    </source>
</evidence>
<dbReference type="Proteomes" id="UP000199283">
    <property type="component" value="Unassembled WGS sequence"/>
</dbReference>
<keyword evidence="4" id="KW-1003">Cell membrane</keyword>
<evidence type="ECO:0000256" key="10">
    <source>
        <dbReference type="RuleBase" id="RU364125"/>
    </source>
</evidence>
<keyword evidence="11" id="KW-0282">Flagellum</keyword>
<dbReference type="EMBL" id="FNZQ01000001">
    <property type="protein sequence ID" value="SEK44062.1"/>
    <property type="molecule type" value="Genomic_DNA"/>
</dbReference>
<evidence type="ECO:0000256" key="4">
    <source>
        <dbReference type="ARBA" id="ARBA00022475"/>
    </source>
</evidence>
<keyword evidence="8 10" id="KW-1133">Transmembrane helix</keyword>
<evidence type="ECO:0000256" key="8">
    <source>
        <dbReference type="ARBA" id="ARBA00022989"/>
    </source>
</evidence>
<feature type="transmembrane region" description="Helical" evidence="10">
    <location>
        <begin position="22"/>
        <end position="43"/>
    </location>
</feature>